<dbReference type="CDD" id="cd07377">
    <property type="entry name" value="WHTH_GntR"/>
    <property type="match status" value="1"/>
</dbReference>
<dbReference type="InterPro" id="IPR011711">
    <property type="entry name" value="GntR_C"/>
</dbReference>
<evidence type="ECO:0000256" key="2">
    <source>
        <dbReference type="ARBA" id="ARBA00023125"/>
    </source>
</evidence>
<dbReference type="OrthoDB" id="5504063at2"/>
<evidence type="ECO:0000256" key="1">
    <source>
        <dbReference type="ARBA" id="ARBA00023015"/>
    </source>
</evidence>
<dbReference type="InterPro" id="IPR036390">
    <property type="entry name" value="WH_DNA-bd_sf"/>
</dbReference>
<dbReference type="Gene3D" id="1.10.10.10">
    <property type="entry name" value="Winged helix-like DNA-binding domain superfamily/Winged helix DNA-binding domain"/>
    <property type="match status" value="1"/>
</dbReference>
<keyword evidence="1" id="KW-0805">Transcription regulation</keyword>
<dbReference type="SMART" id="SM00345">
    <property type="entry name" value="HTH_GNTR"/>
    <property type="match status" value="1"/>
</dbReference>
<feature type="domain" description="HTH gntR-type" evidence="4">
    <location>
        <begin position="9"/>
        <end position="76"/>
    </location>
</feature>
<dbReference type="Pfam" id="PF00392">
    <property type="entry name" value="GntR"/>
    <property type="match status" value="1"/>
</dbReference>
<gene>
    <name evidence="5" type="ORF">SAMN04487993_1007146</name>
</gene>
<evidence type="ECO:0000259" key="4">
    <source>
        <dbReference type="PROSITE" id="PS50949"/>
    </source>
</evidence>
<evidence type="ECO:0000313" key="6">
    <source>
        <dbReference type="Proteomes" id="UP000199093"/>
    </source>
</evidence>
<evidence type="ECO:0000313" key="5">
    <source>
        <dbReference type="EMBL" id="SDI62317.1"/>
    </source>
</evidence>
<dbReference type="PANTHER" id="PTHR43537">
    <property type="entry name" value="TRANSCRIPTIONAL REGULATOR, GNTR FAMILY"/>
    <property type="match status" value="1"/>
</dbReference>
<keyword evidence="3" id="KW-0804">Transcription</keyword>
<dbReference type="SUPFAM" id="SSF46785">
    <property type="entry name" value="Winged helix' DNA-binding domain"/>
    <property type="match status" value="1"/>
</dbReference>
<organism evidence="5 6">
    <name type="scientific">Salipiger marinus</name>
    <dbReference type="NCBI Taxonomy" id="555512"/>
    <lineage>
        <taxon>Bacteria</taxon>
        <taxon>Pseudomonadati</taxon>
        <taxon>Pseudomonadota</taxon>
        <taxon>Alphaproteobacteria</taxon>
        <taxon>Rhodobacterales</taxon>
        <taxon>Roseobacteraceae</taxon>
        <taxon>Salipiger</taxon>
    </lineage>
</organism>
<dbReference type="SMART" id="SM00895">
    <property type="entry name" value="FCD"/>
    <property type="match status" value="1"/>
</dbReference>
<dbReference type="InterPro" id="IPR008920">
    <property type="entry name" value="TF_FadR/GntR_C"/>
</dbReference>
<dbReference type="InterPro" id="IPR000524">
    <property type="entry name" value="Tscrpt_reg_HTH_GntR"/>
</dbReference>
<dbReference type="EMBL" id="FNEJ01000007">
    <property type="protein sequence ID" value="SDI62317.1"/>
    <property type="molecule type" value="Genomic_DNA"/>
</dbReference>
<dbReference type="GO" id="GO:0003700">
    <property type="term" value="F:DNA-binding transcription factor activity"/>
    <property type="evidence" value="ECO:0007669"/>
    <property type="project" value="InterPro"/>
</dbReference>
<proteinExistence type="predicted"/>
<dbReference type="RefSeq" id="WP_131821806.1">
    <property type="nucleotide sequence ID" value="NZ_FNEJ01000007.1"/>
</dbReference>
<accession>A0A1G8M3F3</accession>
<dbReference type="PANTHER" id="PTHR43537:SF49">
    <property type="entry name" value="TRANSCRIPTIONAL REGULATORY PROTEIN"/>
    <property type="match status" value="1"/>
</dbReference>
<evidence type="ECO:0000256" key="3">
    <source>
        <dbReference type="ARBA" id="ARBA00023163"/>
    </source>
</evidence>
<sequence length="216" mass="24159">MVTSNRMSETISERLLAAIRRDIVLGDLAPGSRLRVDELSKRYGTSHIPVREALLQLAGERLVRLEPHKGAVLRTVTPKFVADIHDTRAAIESLLIRRATEKITSAELEDLERLCEAHAAAATTGNDITLSETNKAFHRHIAQVADNPEASYILDQGWDLVISLRHRFAQTPERIADIVRQHRSIVAAVRARDIDQAVRAVQEHCDSARDDLLARM</sequence>
<dbReference type="Proteomes" id="UP000199093">
    <property type="component" value="Unassembled WGS sequence"/>
</dbReference>
<dbReference type="PROSITE" id="PS50949">
    <property type="entry name" value="HTH_GNTR"/>
    <property type="match status" value="1"/>
</dbReference>
<dbReference type="GO" id="GO:0003677">
    <property type="term" value="F:DNA binding"/>
    <property type="evidence" value="ECO:0007669"/>
    <property type="project" value="UniProtKB-KW"/>
</dbReference>
<dbReference type="Gene3D" id="1.20.120.530">
    <property type="entry name" value="GntR ligand-binding domain-like"/>
    <property type="match status" value="1"/>
</dbReference>
<dbReference type="AlphaFoldDB" id="A0A1G8M3F3"/>
<dbReference type="STRING" id="555512.SAMN04487993_1007146"/>
<dbReference type="Pfam" id="PF07729">
    <property type="entry name" value="FCD"/>
    <property type="match status" value="1"/>
</dbReference>
<dbReference type="SUPFAM" id="SSF48008">
    <property type="entry name" value="GntR ligand-binding domain-like"/>
    <property type="match status" value="1"/>
</dbReference>
<keyword evidence="2" id="KW-0238">DNA-binding</keyword>
<dbReference type="InterPro" id="IPR036388">
    <property type="entry name" value="WH-like_DNA-bd_sf"/>
</dbReference>
<protein>
    <submittedName>
        <fullName evidence="5">Transcriptional regulator, GntR family</fullName>
    </submittedName>
</protein>
<keyword evidence="6" id="KW-1185">Reference proteome</keyword>
<reference evidence="5 6" key="1">
    <citation type="submission" date="2016-10" db="EMBL/GenBank/DDBJ databases">
        <authorList>
            <person name="de Groot N.N."/>
        </authorList>
    </citation>
    <scope>NUCLEOTIDE SEQUENCE [LARGE SCALE GENOMIC DNA]</scope>
    <source>
        <strain evidence="5 6">DSM 26424</strain>
    </source>
</reference>
<name>A0A1G8M3F3_9RHOB</name>